<evidence type="ECO:0000313" key="2">
    <source>
        <dbReference type="Proteomes" id="UP000271889"/>
    </source>
</evidence>
<dbReference type="OrthoDB" id="5805447at2759"/>
<dbReference type="EMBL" id="UYRV01116149">
    <property type="protein sequence ID" value="VDN29908.1"/>
    <property type="molecule type" value="Genomic_DNA"/>
</dbReference>
<protein>
    <submittedName>
        <fullName evidence="1">Uncharacterized protein</fullName>
    </submittedName>
</protein>
<accession>A0A3P7N3U5</accession>
<dbReference type="Proteomes" id="UP000271889">
    <property type="component" value="Unassembled WGS sequence"/>
</dbReference>
<organism evidence="1 2">
    <name type="scientific">Cylicostephanus goldi</name>
    <name type="common">Nematode worm</name>
    <dbReference type="NCBI Taxonomy" id="71465"/>
    <lineage>
        <taxon>Eukaryota</taxon>
        <taxon>Metazoa</taxon>
        <taxon>Ecdysozoa</taxon>
        <taxon>Nematoda</taxon>
        <taxon>Chromadorea</taxon>
        <taxon>Rhabditida</taxon>
        <taxon>Rhabditina</taxon>
        <taxon>Rhabditomorpha</taxon>
        <taxon>Strongyloidea</taxon>
        <taxon>Strongylidae</taxon>
        <taxon>Cylicostephanus</taxon>
    </lineage>
</organism>
<gene>
    <name evidence="1" type="ORF">CGOC_LOCUS11399</name>
</gene>
<evidence type="ECO:0000313" key="1">
    <source>
        <dbReference type="EMBL" id="VDN29908.1"/>
    </source>
</evidence>
<name>A0A3P7N3U5_CYLGO</name>
<sequence length="209" mass="22987">MLNSIEMLRLDANTAFPVVHTGDEVVLLTYPHYTTATVQSVEFMSPPLQDGFLHIMTIIDPSSKPFAMFLVYNLPSVGYNRLPIPDTLQGLSGRASYVDNSTTVIRQDSYRSQYVVLVYRTNNPVLISQNQIFAGQGPDLMAGCTDVRCMVTNSVLGRELGQPLAGSIFHITTKQTLFQTVEIISDNLTQAASNVAGHLLIVFVASQFL</sequence>
<dbReference type="AlphaFoldDB" id="A0A3P7N3U5"/>
<keyword evidence="2" id="KW-1185">Reference proteome</keyword>
<proteinExistence type="predicted"/>
<reference evidence="1 2" key="1">
    <citation type="submission" date="2018-11" db="EMBL/GenBank/DDBJ databases">
        <authorList>
            <consortium name="Pathogen Informatics"/>
        </authorList>
    </citation>
    <scope>NUCLEOTIDE SEQUENCE [LARGE SCALE GENOMIC DNA]</scope>
</reference>